<dbReference type="InterPro" id="IPR014054">
    <property type="entry name" value="Phage_regulatory_Rha"/>
</dbReference>
<reference evidence="2 3" key="1">
    <citation type="submission" date="2018-05" db="EMBL/GenBank/DDBJ databases">
        <title>Draft Genome Sequences for a Diverse set of 7 Haemophilus Species.</title>
        <authorList>
            <person name="Nichols M."/>
            <person name="Topaz N."/>
            <person name="Wang X."/>
            <person name="Wang X."/>
            <person name="Boxrud D."/>
        </authorList>
    </citation>
    <scope>NUCLEOTIDE SEQUENCE [LARGE SCALE GENOMIC DNA]</scope>
    <source>
        <strain evidence="2 3">C2014016342</strain>
    </source>
</reference>
<comment type="caution">
    <text evidence="2">The sequence shown here is derived from an EMBL/GenBank/DDBJ whole genome shotgun (WGS) entry which is preliminary data.</text>
</comment>
<gene>
    <name evidence="2" type="ORF">DPV92_03220</name>
</gene>
<protein>
    <recommendedName>
        <fullName evidence="1">Bacteriophage P22 Orf201 C-terminal domain-containing protein</fullName>
    </recommendedName>
</protein>
<dbReference type="STRING" id="736.B0184_08430"/>
<keyword evidence="3" id="KW-1185">Reference proteome</keyword>
<dbReference type="Pfam" id="PF10549">
    <property type="entry name" value="ORF11CD3"/>
    <property type="match status" value="1"/>
</dbReference>
<evidence type="ECO:0000313" key="3">
    <source>
        <dbReference type="Proteomes" id="UP000253945"/>
    </source>
</evidence>
<dbReference type="InterPro" id="IPR018877">
    <property type="entry name" value="Phage_P22_Orf201_C"/>
</dbReference>
<name>A0A369ZP95_9PAST</name>
<organism evidence="2 3">
    <name type="scientific">Haemophilus paraphrohaemolyticus</name>
    <dbReference type="NCBI Taxonomy" id="736"/>
    <lineage>
        <taxon>Bacteria</taxon>
        <taxon>Pseudomonadati</taxon>
        <taxon>Pseudomonadota</taxon>
        <taxon>Gammaproteobacteria</taxon>
        <taxon>Pasteurellales</taxon>
        <taxon>Pasteurellaceae</taxon>
        <taxon>Haemophilus</taxon>
    </lineage>
</organism>
<dbReference type="AlphaFoldDB" id="A0A369ZP95"/>
<dbReference type="Proteomes" id="UP000253945">
    <property type="component" value="Unassembled WGS sequence"/>
</dbReference>
<accession>A0A369ZP95</accession>
<dbReference type="RefSeq" id="WP_111353657.1">
    <property type="nucleotide sequence ID" value="NZ_QEQF01000002.1"/>
</dbReference>
<dbReference type="EMBL" id="QEQF01000002">
    <property type="protein sequence ID" value="RDF11282.1"/>
    <property type="molecule type" value="Genomic_DNA"/>
</dbReference>
<sequence length="179" mass="20944">MNLQKIENFNQFVQVKGDKIVTNTLTIASVFGKRHTEVLRAIKNLNLPSEFGERNFASTYYKDKWNRQKPMYEVTKNGFMFLVMGFNGQKADRLKVAFIEAFDYLLAQANKTGYQLLQEYQQICLHKKMEEEFASYCGKGLNRWKGKKPNLNQKMKMLEDKIQINLNLVIDENLLTSQI</sequence>
<evidence type="ECO:0000259" key="1">
    <source>
        <dbReference type="Pfam" id="PF10549"/>
    </source>
</evidence>
<proteinExistence type="predicted"/>
<dbReference type="Pfam" id="PF09669">
    <property type="entry name" value="Phage_pRha"/>
    <property type="match status" value="1"/>
</dbReference>
<feature type="domain" description="Bacteriophage P22 Orf201 C-terminal" evidence="1">
    <location>
        <begin position="116"/>
        <end position="166"/>
    </location>
</feature>
<evidence type="ECO:0000313" key="2">
    <source>
        <dbReference type="EMBL" id="RDF11282.1"/>
    </source>
</evidence>
<dbReference type="NCBIfam" id="TIGR02681">
    <property type="entry name" value="phage_pRha"/>
    <property type="match status" value="1"/>
</dbReference>